<reference evidence="2" key="1">
    <citation type="submission" date="2017-01" db="EMBL/GenBank/DDBJ databases">
        <authorList>
            <person name="Varghese N."/>
            <person name="Submissions S."/>
        </authorList>
    </citation>
    <scope>NUCLEOTIDE SEQUENCE [LARGE SCALE GENOMIC DNA]</scope>
    <source>
        <strain evidence="2">LP100</strain>
    </source>
</reference>
<gene>
    <name evidence="1" type="ORF">SAMN05444128_0469</name>
</gene>
<keyword evidence="2" id="KW-1185">Reference proteome</keyword>
<evidence type="ECO:0000313" key="1">
    <source>
        <dbReference type="EMBL" id="SIT77301.1"/>
    </source>
</evidence>
<organism evidence="1 2">
    <name type="scientific">Pontibacter indicus</name>
    <dbReference type="NCBI Taxonomy" id="1317125"/>
    <lineage>
        <taxon>Bacteria</taxon>
        <taxon>Pseudomonadati</taxon>
        <taxon>Bacteroidota</taxon>
        <taxon>Cytophagia</taxon>
        <taxon>Cytophagales</taxon>
        <taxon>Hymenobacteraceae</taxon>
        <taxon>Pontibacter</taxon>
    </lineage>
</organism>
<dbReference type="Proteomes" id="UP000187181">
    <property type="component" value="Unassembled WGS sequence"/>
</dbReference>
<accession>A0A1R3WGG7</accession>
<sequence length="419" mass="46128">MLGFGLVEALLGRRSRRFFMGAEIPDGVFAYKSKHAPLPLSELEKLLVVTACAGNTGWHNMIYRAQRYAPYLSNYAAAAGGRTFPSAAGFHTSMTFFTDDTGVYVLNNRDVPAAADRNADGSLELESVLGDMKRFVSKLQDGRLKLPAEVPFVEAHNTWVTNQPGTLLVIPVADLAQHVLLALCYMLQNGLVLYDDIHKRAIPGIEQFKHIVDVNNVWPITFVEQLSLAEVTAEMSTSCYAGALMLQAMGLGGWMYDGIDPFSVLGASGVAGVEGLGFRYDKDERWPYPNPTGLAGVMEGYCPPHYPTMRAAVEAVCERKFGLGGPFNPETAGPWLQSGKVRGAAQVHDEAFRECVALQAQYVFDTFGKFPGTVPSMFICTYLQAHHLDLDFYDTFYKPGAYLRTHAHHMAQWHPTTPS</sequence>
<proteinExistence type="predicted"/>
<dbReference type="STRING" id="1317125.SAMN05444128_0469"/>
<evidence type="ECO:0000313" key="2">
    <source>
        <dbReference type="Proteomes" id="UP000187181"/>
    </source>
</evidence>
<name>A0A1R3WGG7_9BACT</name>
<dbReference type="EMBL" id="FTPP01000001">
    <property type="protein sequence ID" value="SIT77301.1"/>
    <property type="molecule type" value="Genomic_DNA"/>
</dbReference>
<protein>
    <submittedName>
        <fullName evidence="1">Uncharacterized protein</fullName>
    </submittedName>
</protein>
<dbReference type="AlphaFoldDB" id="A0A1R3WGG7"/>